<dbReference type="PANTHER" id="PTHR12677:SF55">
    <property type="entry name" value="UNDECAPRENYL PHOSPHATE TRANSPORTER SAOUHSC_00901-RELATED"/>
    <property type="match status" value="1"/>
</dbReference>
<keyword evidence="5 6" id="KW-0472">Membrane</keyword>
<evidence type="ECO:0000256" key="1">
    <source>
        <dbReference type="ARBA" id="ARBA00004651"/>
    </source>
</evidence>
<keyword evidence="2 6" id="KW-1003">Cell membrane</keyword>
<proteinExistence type="inferred from homology"/>
<comment type="subcellular location">
    <subcellularLocation>
        <location evidence="1 6">Cell membrane</location>
        <topology evidence="1 6">Multi-pass membrane protein</topology>
    </subcellularLocation>
</comment>
<evidence type="ECO:0000256" key="6">
    <source>
        <dbReference type="RuleBase" id="RU366058"/>
    </source>
</evidence>
<feature type="transmembrane region" description="Helical" evidence="6">
    <location>
        <begin position="47"/>
        <end position="72"/>
    </location>
</feature>
<dbReference type="EMBL" id="JACRWE010000008">
    <property type="protein sequence ID" value="MBC5997909.1"/>
    <property type="molecule type" value="Genomic_DNA"/>
</dbReference>
<name>A0ABR7JSM6_9FIRM</name>
<comment type="similarity">
    <text evidence="6">Belongs to the TVP38/TMEM64 family.</text>
</comment>
<keyword evidence="4 6" id="KW-1133">Transmembrane helix</keyword>
<organism evidence="8 9">
    <name type="scientific">Romboutsia faecis</name>
    <dbReference type="NCBI Taxonomy" id="2764597"/>
    <lineage>
        <taxon>Bacteria</taxon>
        <taxon>Bacillati</taxon>
        <taxon>Bacillota</taxon>
        <taxon>Clostridia</taxon>
        <taxon>Peptostreptococcales</taxon>
        <taxon>Peptostreptococcaceae</taxon>
        <taxon>Romboutsia</taxon>
    </lineage>
</organism>
<dbReference type="InterPro" id="IPR015414">
    <property type="entry name" value="TMEM64"/>
</dbReference>
<dbReference type="RefSeq" id="WP_153972594.1">
    <property type="nucleotide sequence ID" value="NZ_JACRWE010000008.1"/>
</dbReference>
<evidence type="ECO:0000256" key="3">
    <source>
        <dbReference type="ARBA" id="ARBA00022692"/>
    </source>
</evidence>
<evidence type="ECO:0000256" key="5">
    <source>
        <dbReference type="ARBA" id="ARBA00023136"/>
    </source>
</evidence>
<feature type="transmembrane region" description="Helical" evidence="6">
    <location>
        <begin position="132"/>
        <end position="151"/>
    </location>
</feature>
<reference evidence="8 9" key="1">
    <citation type="submission" date="2020-08" db="EMBL/GenBank/DDBJ databases">
        <authorList>
            <person name="Liu C."/>
            <person name="Sun Q."/>
        </authorList>
    </citation>
    <scope>NUCLEOTIDE SEQUENCE [LARGE SCALE GENOMIC DNA]</scope>
    <source>
        <strain evidence="8 9">NSJ-18</strain>
    </source>
</reference>
<evidence type="ECO:0000256" key="4">
    <source>
        <dbReference type="ARBA" id="ARBA00022989"/>
    </source>
</evidence>
<evidence type="ECO:0000259" key="7">
    <source>
        <dbReference type="Pfam" id="PF09335"/>
    </source>
</evidence>
<protein>
    <recommendedName>
        <fullName evidence="6">TVP38/TMEM64 family membrane protein</fullName>
    </recommendedName>
</protein>
<dbReference type="PANTHER" id="PTHR12677">
    <property type="entry name" value="GOLGI APPARATUS MEMBRANE PROTEIN TVP38-RELATED"/>
    <property type="match status" value="1"/>
</dbReference>
<accession>A0ABR7JSM6</accession>
<comment type="caution">
    <text evidence="8">The sequence shown here is derived from an EMBL/GenBank/DDBJ whole genome shotgun (WGS) entry which is preliminary data.</text>
</comment>
<dbReference type="InterPro" id="IPR032816">
    <property type="entry name" value="VTT_dom"/>
</dbReference>
<feature type="domain" description="VTT" evidence="7">
    <location>
        <begin position="36"/>
        <end position="152"/>
    </location>
</feature>
<evidence type="ECO:0000256" key="2">
    <source>
        <dbReference type="ARBA" id="ARBA00022475"/>
    </source>
</evidence>
<dbReference type="Pfam" id="PF09335">
    <property type="entry name" value="VTT_dom"/>
    <property type="match status" value="1"/>
</dbReference>
<feature type="transmembrane region" description="Helical" evidence="6">
    <location>
        <begin position="103"/>
        <end position="125"/>
    </location>
</feature>
<evidence type="ECO:0000313" key="8">
    <source>
        <dbReference type="EMBL" id="MBC5997909.1"/>
    </source>
</evidence>
<sequence>MEHIQGLFNLAHDYWFLTMIVGLFSTFIESFLPILPLVAIVTVNAAVFGLGMGLVVSWIGSGLGTLALFLIVSKFSDNKFINKYRNGKTQKIVEKVRSKGFKLLFIAYACPFMPACLVTISSALCKSEFKHFATAMLSGKFIMFVVVSYIGSDIRGFITNPIKIIIFSLIVLLAWMIGNKVNSSFDHSEEEFLEINNELK</sequence>
<evidence type="ECO:0000313" key="9">
    <source>
        <dbReference type="Proteomes" id="UP000609849"/>
    </source>
</evidence>
<feature type="transmembrane region" description="Helical" evidence="6">
    <location>
        <begin position="157"/>
        <end position="177"/>
    </location>
</feature>
<feature type="transmembrane region" description="Helical" evidence="6">
    <location>
        <begin position="14"/>
        <end position="35"/>
    </location>
</feature>
<keyword evidence="9" id="KW-1185">Reference proteome</keyword>
<gene>
    <name evidence="8" type="ORF">H8923_14195</name>
</gene>
<dbReference type="Proteomes" id="UP000609849">
    <property type="component" value="Unassembled WGS sequence"/>
</dbReference>
<keyword evidence="3 6" id="KW-0812">Transmembrane</keyword>